<evidence type="ECO:0000313" key="7">
    <source>
        <dbReference type="Proteomes" id="UP001531129"/>
    </source>
</evidence>
<dbReference type="InterPro" id="IPR039650">
    <property type="entry name" value="HdrA-like"/>
</dbReference>
<keyword evidence="5" id="KW-0411">Iron-sulfur</keyword>
<gene>
    <name evidence="6" type="ORF">V8Q02_13140</name>
</gene>
<accession>A0ABU8CL85</accession>
<protein>
    <submittedName>
        <fullName evidence="6">FAD-dependent oxidoreductase</fullName>
    </submittedName>
</protein>
<dbReference type="EMBL" id="JBAMYC010000006">
    <property type="protein sequence ID" value="MEI1248948.1"/>
    <property type="molecule type" value="Genomic_DNA"/>
</dbReference>
<sequence length="433" mass="45231">MITESQTSRSNRNYDVVVVGAGSAGVAAACSASKAGAKTLLIERYAFAGGAATAASVLAYCGLYTSGEAPMAVVGGVAAEILDNVESLGIPAMPIRLKTTGNWIVPLNPEAMKLALDRTIAAAGVTVLYHAVVSGVEVVDGRVASIEVSGHFGNIRIAAGAVVDASGEGNVCFLADRSLGHQNANVQPASFPLRIGGIPPEWGLDRSLFRAAAERFNMSKPPIVARENGGVQLRVPGSSEIWWMALDLEANPCDGERFSLAEMTSRECGWRLVECLRQTNAILKDCYLASTGPQIGIRESRRPKTIGRVTAHDILEAKIPSDTVAFGGWPMEIHHAPGVQEYIPVGGQGYFGIPFDAIRTPIANLLVAGRLIGADREAYGSVRVMGTAFATGQAAGVAAAISLSRSGEVDVGELRGRLSKQGALPVLNAGRVA</sequence>
<proteinExistence type="predicted"/>
<name>A0ABU8CL85_9HYPH</name>
<comment type="caution">
    <text evidence="6">The sequence shown here is derived from an EMBL/GenBank/DDBJ whole genome shotgun (WGS) entry which is preliminary data.</text>
</comment>
<dbReference type="InterPro" id="IPR036188">
    <property type="entry name" value="FAD/NAD-bd_sf"/>
</dbReference>
<keyword evidence="3" id="KW-0560">Oxidoreductase</keyword>
<dbReference type="Proteomes" id="UP001531129">
    <property type="component" value="Unassembled WGS sequence"/>
</dbReference>
<keyword evidence="2" id="KW-0479">Metal-binding</keyword>
<evidence type="ECO:0000313" key="6">
    <source>
        <dbReference type="EMBL" id="MEI1248948.1"/>
    </source>
</evidence>
<evidence type="ECO:0000256" key="2">
    <source>
        <dbReference type="ARBA" id="ARBA00022723"/>
    </source>
</evidence>
<dbReference type="PANTHER" id="PTHR43498">
    <property type="entry name" value="FERREDOXIN:COB-COM HETERODISULFIDE REDUCTASE SUBUNIT A"/>
    <property type="match status" value="1"/>
</dbReference>
<evidence type="ECO:0000256" key="5">
    <source>
        <dbReference type="ARBA" id="ARBA00023014"/>
    </source>
</evidence>
<keyword evidence="4" id="KW-0408">Iron</keyword>
<keyword evidence="7" id="KW-1185">Reference proteome</keyword>
<evidence type="ECO:0000256" key="3">
    <source>
        <dbReference type="ARBA" id="ARBA00023002"/>
    </source>
</evidence>
<dbReference type="RefSeq" id="WP_264396558.1">
    <property type="nucleotide sequence ID" value="NZ_JBAMYB010000006.1"/>
</dbReference>
<dbReference type="PANTHER" id="PTHR43498:SF1">
    <property type="entry name" value="COB--COM HETERODISULFIDE REDUCTASE IRON-SULFUR SUBUNIT A"/>
    <property type="match status" value="1"/>
</dbReference>
<keyword evidence="1" id="KW-0004">4Fe-4S</keyword>
<dbReference type="SUPFAM" id="SSF51905">
    <property type="entry name" value="FAD/NAD(P)-binding domain"/>
    <property type="match status" value="1"/>
</dbReference>
<dbReference type="Gene3D" id="3.50.50.60">
    <property type="entry name" value="FAD/NAD(P)-binding domain"/>
    <property type="match status" value="1"/>
</dbReference>
<dbReference type="Pfam" id="PF12831">
    <property type="entry name" value="FAD_oxidored"/>
    <property type="match status" value="1"/>
</dbReference>
<evidence type="ECO:0000256" key="4">
    <source>
        <dbReference type="ARBA" id="ARBA00023004"/>
    </source>
</evidence>
<evidence type="ECO:0000256" key="1">
    <source>
        <dbReference type="ARBA" id="ARBA00022485"/>
    </source>
</evidence>
<organism evidence="6 7">
    <name type="scientific">Rhizobium aouanii</name>
    <dbReference type="NCBI Taxonomy" id="3118145"/>
    <lineage>
        <taxon>Bacteria</taxon>
        <taxon>Pseudomonadati</taxon>
        <taxon>Pseudomonadota</taxon>
        <taxon>Alphaproteobacteria</taxon>
        <taxon>Hyphomicrobiales</taxon>
        <taxon>Rhizobiaceae</taxon>
        <taxon>Rhizobium/Agrobacterium group</taxon>
        <taxon>Rhizobium</taxon>
    </lineage>
</organism>
<reference evidence="6 7" key="1">
    <citation type="submission" date="2024-01" db="EMBL/GenBank/DDBJ databases">
        <title>Draft genome sequences of three bacterial strains isolated from Acacia saligna represent a potential new species within the genus Rhizobium.</title>
        <authorList>
            <person name="Tambong J.T."/>
            <person name="Mnasri B."/>
        </authorList>
    </citation>
    <scope>NUCLEOTIDE SEQUENCE [LARGE SCALE GENOMIC DNA]</scope>
    <source>
        <strain evidence="6 7">1AS12I</strain>
    </source>
</reference>